<dbReference type="InterPro" id="IPR006379">
    <property type="entry name" value="HAD-SF_hydro_IIB"/>
</dbReference>
<keyword evidence="1" id="KW-0378">Hydrolase</keyword>
<dbReference type="PANTHER" id="PTHR10000">
    <property type="entry name" value="PHOSPHOSERINE PHOSPHATASE"/>
    <property type="match status" value="1"/>
</dbReference>
<evidence type="ECO:0000313" key="1">
    <source>
        <dbReference type="EMBL" id="EMS73196.1"/>
    </source>
</evidence>
<keyword evidence="2" id="KW-1185">Reference proteome</keyword>
<dbReference type="EMBL" id="AORV01000021">
    <property type="protein sequence ID" value="EMS73196.1"/>
    <property type="molecule type" value="Genomic_DNA"/>
</dbReference>
<evidence type="ECO:0000313" key="2">
    <source>
        <dbReference type="Proteomes" id="UP000014155"/>
    </source>
</evidence>
<dbReference type="STRING" id="1195236.CTER_0863"/>
<dbReference type="InterPro" id="IPR036412">
    <property type="entry name" value="HAD-like_sf"/>
</dbReference>
<dbReference type="Gene3D" id="3.40.50.1000">
    <property type="entry name" value="HAD superfamily/HAD-like"/>
    <property type="match status" value="1"/>
</dbReference>
<dbReference type="InterPro" id="IPR023214">
    <property type="entry name" value="HAD_sf"/>
</dbReference>
<dbReference type="NCBIfam" id="TIGR01484">
    <property type="entry name" value="HAD-SF-IIB"/>
    <property type="match status" value="1"/>
</dbReference>
<protein>
    <submittedName>
        <fullName evidence="1">HAD-superfamily hydrolase, subfamily IIB</fullName>
    </submittedName>
</protein>
<dbReference type="AlphaFoldDB" id="S0FS81"/>
<dbReference type="PRINTS" id="PR00119">
    <property type="entry name" value="CATATPASE"/>
</dbReference>
<dbReference type="GO" id="GO:0005829">
    <property type="term" value="C:cytosol"/>
    <property type="evidence" value="ECO:0007669"/>
    <property type="project" value="TreeGrafter"/>
</dbReference>
<accession>S0FS81</accession>
<dbReference type="Gene3D" id="3.30.1240.10">
    <property type="match status" value="1"/>
</dbReference>
<proteinExistence type="predicted"/>
<dbReference type="NCBIfam" id="TIGR00099">
    <property type="entry name" value="Cof-subfamily"/>
    <property type="match status" value="1"/>
</dbReference>
<dbReference type="RefSeq" id="WP_004624076.1">
    <property type="nucleotide sequence ID" value="NZ_AORV01000021.1"/>
</dbReference>
<dbReference type="PATRIC" id="fig|1195236.3.peg.1156"/>
<dbReference type="InterPro" id="IPR000150">
    <property type="entry name" value="Cof"/>
</dbReference>
<organism evidence="1 2">
    <name type="scientific">Ruminiclostridium cellobioparum subsp. termitidis CT1112</name>
    <dbReference type="NCBI Taxonomy" id="1195236"/>
    <lineage>
        <taxon>Bacteria</taxon>
        <taxon>Bacillati</taxon>
        <taxon>Bacillota</taxon>
        <taxon>Clostridia</taxon>
        <taxon>Eubacteriales</taxon>
        <taxon>Oscillospiraceae</taxon>
        <taxon>Ruminiclostridium</taxon>
    </lineage>
</organism>
<gene>
    <name evidence="1" type="ORF">CTER_0863</name>
</gene>
<comment type="caution">
    <text evidence="1">The sequence shown here is derived from an EMBL/GenBank/DDBJ whole genome shotgun (WGS) entry which is preliminary data.</text>
</comment>
<dbReference type="GO" id="GO:0016791">
    <property type="term" value="F:phosphatase activity"/>
    <property type="evidence" value="ECO:0007669"/>
    <property type="project" value="UniProtKB-ARBA"/>
</dbReference>
<dbReference type="SFLD" id="SFLDS00003">
    <property type="entry name" value="Haloacid_Dehalogenase"/>
    <property type="match status" value="1"/>
</dbReference>
<dbReference type="PANTHER" id="PTHR10000:SF8">
    <property type="entry name" value="HAD SUPERFAMILY HYDROLASE-LIKE, TYPE 3"/>
    <property type="match status" value="1"/>
</dbReference>
<dbReference type="SFLD" id="SFLDG01140">
    <property type="entry name" value="C2.B:_Phosphomannomutase_and_P"/>
    <property type="match status" value="1"/>
</dbReference>
<sequence>MKDYSKYLIISDLDGTLINSQHVISKQNLAAINYFTEQGGRFAIATGRTIQNTRPFIKNLELNGPCILYNGAAVYDFHSERILGAEYLEKELLVDYINYCLDTFDQMVVEIFTPEGMYTVSPESNVDEYVLREEQPFISSELKEMLKNNWFKLILNDKRDKLLEARSALEKFGLSVSFDNVFSFEFYLEILKKGISKGSALHSMRKLEHFRDKTIIAVGDYDNDIEMIKLADVGIAVENASEDVKMVADMITVSNDCHAIYEIIHKIIPGL</sequence>
<dbReference type="Proteomes" id="UP000014155">
    <property type="component" value="Unassembled WGS sequence"/>
</dbReference>
<name>S0FS81_RUMCE</name>
<dbReference type="SUPFAM" id="SSF56784">
    <property type="entry name" value="HAD-like"/>
    <property type="match status" value="1"/>
</dbReference>
<reference evidence="1 2" key="1">
    <citation type="journal article" date="2013" name="Genome Announc.">
        <title>Draft Genome Sequence of the Cellulolytic, Mesophilic, Anaerobic Bacterium Clostridium termitidis Strain CT1112 (DSM 5398).</title>
        <authorList>
            <person name="Lal S."/>
            <person name="Ramachandran U."/>
            <person name="Zhang X."/>
            <person name="Munir R."/>
            <person name="Sparling R."/>
            <person name="Levin D.B."/>
        </authorList>
    </citation>
    <scope>NUCLEOTIDE SEQUENCE [LARGE SCALE GENOMIC DNA]</scope>
    <source>
        <strain evidence="1 2">CT1112</strain>
    </source>
</reference>
<dbReference type="GO" id="GO:0000287">
    <property type="term" value="F:magnesium ion binding"/>
    <property type="evidence" value="ECO:0007669"/>
    <property type="project" value="TreeGrafter"/>
</dbReference>
<dbReference type="eggNOG" id="COG0561">
    <property type="taxonomic scope" value="Bacteria"/>
</dbReference>
<dbReference type="Pfam" id="PF08282">
    <property type="entry name" value="Hydrolase_3"/>
    <property type="match status" value="1"/>
</dbReference>
<dbReference type="CDD" id="cd07516">
    <property type="entry name" value="HAD_Pase"/>
    <property type="match status" value="1"/>
</dbReference>